<dbReference type="OrthoDB" id="7057177at2"/>
<gene>
    <name evidence="7" type="ORF">BA177_11890</name>
</gene>
<dbReference type="AlphaFoldDB" id="A0A193LGY9"/>
<evidence type="ECO:0008006" key="9">
    <source>
        <dbReference type="Google" id="ProtNLM"/>
    </source>
</evidence>
<keyword evidence="3 6" id="KW-1133">Transmembrane helix</keyword>
<feature type="transmembrane region" description="Helical" evidence="6">
    <location>
        <begin position="26"/>
        <end position="44"/>
    </location>
</feature>
<dbReference type="KEGG" id="woc:BA177_11890"/>
<feature type="region of interest" description="Disordered" evidence="5">
    <location>
        <begin position="62"/>
        <end position="117"/>
    </location>
</feature>
<proteinExistence type="predicted"/>
<dbReference type="InterPro" id="IPR006260">
    <property type="entry name" value="TonB/TolA_C"/>
</dbReference>
<feature type="compositionally biased region" description="Pro residues" evidence="5">
    <location>
        <begin position="103"/>
        <end position="117"/>
    </location>
</feature>
<dbReference type="InterPro" id="IPR049806">
    <property type="entry name" value="MasK-like_C"/>
</dbReference>
<dbReference type="EMBL" id="CP016268">
    <property type="protein sequence ID" value="ANO51810.1"/>
    <property type="molecule type" value="Genomic_DNA"/>
</dbReference>
<dbReference type="RefSeq" id="WP_068616482.1">
    <property type="nucleotide sequence ID" value="NZ_CP016268.1"/>
</dbReference>
<keyword evidence="2 6" id="KW-0812">Transmembrane</keyword>
<organism evidence="7 8">
    <name type="scientific">Woeseia oceani</name>
    <dbReference type="NCBI Taxonomy" id="1548547"/>
    <lineage>
        <taxon>Bacteria</taxon>
        <taxon>Pseudomonadati</taxon>
        <taxon>Pseudomonadota</taxon>
        <taxon>Gammaproteobacteria</taxon>
        <taxon>Woeseiales</taxon>
        <taxon>Woeseiaceae</taxon>
        <taxon>Woeseia</taxon>
    </lineage>
</organism>
<dbReference type="NCBIfam" id="TIGR01352">
    <property type="entry name" value="tonB_Cterm"/>
    <property type="match status" value="1"/>
</dbReference>
<evidence type="ECO:0000256" key="6">
    <source>
        <dbReference type="SAM" id="Phobius"/>
    </source>
</evidence>
<evidence type="ECO:0000256" key="5">
    <source>
        <dbReference type="SAM" id="MobiDB-lite"/>
    </source>
</evidence>
<dbReference type="Proteomes" id="UP000092695">
    <property type="component" value="Chromosome"/>
</dbReference>
<dbReference type="NCBIfam" id="NF033768">
    <property type="entry name" value="myxo_SS_tail"/>
    <property type="match status" value="1"/>
</dbReference>
<reference evidence="7 8" key="1">
    <citation type="submission" date="2016-06" db="EMBL/GenBank/DDBJ databases">
        <title>Complete genome sequence of a deep-branching marine Gamma Proteobacterium Woeseia oceani type strain XK5.</title>
        <authorList>
            <person name="Mu D."/>
            <person name="Du Z."/>
        </authorList>
    </citation>
    <scope>NUCLEOTIDE SEQUENCE [LARGE SCALE GENOMIC DNA]</scope>
    <source>
        <strain evidence="7 8">XK5</strain>
    </source>
</reference>
<protein>
    <recommendedName>
        <fullName evidence="9">TonB C-terminal domain-containing protein</fullName>
    </recommendedName>
</protein>
<name>A0A193LGY9_9GAMM</name>
<keyword evidence="8" id="KW-1185">Reference proteome</keyword>
<evidence type="ECO:0000313" key="8">
    <source>
        <dbReference type="Proteomes" id="UP000092695"/>
    </source>
</evidence>
<dbReference type="GO" id="GO:0016020">
    <property type="term" value="C:membrane"/>
    <property type="evidence" value="ECO:0007669"/>
    <property type="project" value="UniProtKB-SubCell"/>
</dbReference>
<accession>A0A193LGY9</accession>
<comment type="subcellular location">
    <subcellularLocation>
        <location evidence="1">Membrane</location>
        <topology evidence="1">Single-pass membrane protein</topology>
    </subcellularLocation>
</comment>
<evidence type="ECO:0000256" key="3">
    <source>
        <dbReference type="ARBA" id="ARBA00022989"/>
    </source>
</evidence>
<dbReference type="STRING" id="1548547.BA177_11890"/>
<evidence type="ECO:0000256" key="2">
    <source>
        <dbReference type="ARBA" id="ARBA00022692"/>
    </source>
</evidence>
<keyword evidence="4 6" id="KW-0472">Membrane</keyword>
<evidence type="ECO:0000256" key="4">
    <source>
        <dbReference type="ARBA" id="ARBA00023136"/>
    </source>
</evidence>
<evidence type="ECO:0000313" key="7">
    <source>
        <dbReference type="EMBL" id="ANO51810.1"/>
    </source>
</evidence>
<evidence type="ECO:0000256" key="1">
    <source>
        <dbReference type="ARBA" id="ARBA00004167"/>
    </source>
</evidence>
<sequence length="324" mass="35486">MDIPYYREFELPWSNDSGQERKFRRLLLIVMLSLAFLGLVWPFLPSPEPDPNEIEEIPPRIAKLLLQDKPPPPPPPRVEPEPEPEPVPLNEPEPQQVVEATPEPEPQPLPEPEPVPAPVDQQQLARERAQAALLPFTQDLASLRDNDALEKVADTRPLTASVGESVRNERSMITSSVGTSSGGINTAAMSRNTGGSGLGDRNTTQVASPVAGLGAAAGEARRTGSSGKASRSREEIELVFDRNKGAIFALYNRALRQDPSLQGKLVLRLTIAPSGEVTLCEVVSSELGDAELERKLVQRIRLFRFEARDVEAITTTKPIDFFPA</sequence>